<accession>A0A0E9MZN1</accession>
<sequence length="98" mass="10893">MTMTYSAFRESMAAATPPAHLSPYLQALWFAGNNQWDAAHDLVQDLPDKKAAHIHAYLHRLEGDDGNAGYWYASAGVKFPGVAVEDEWEQLVKSCLEV</sequence>
<dbReference type="Proteomes" id="UP000033121">
    <property type="component" value="Unassembled WGS sequence"/>
</dbReference>
<gene>
    <name evidence="1" type="ORF">FPE01S_02_00880</name>
</gene>
<keyword evidence="2" id="KW-1185">Reference proteome</keyword>
<dbReference type="STRING" id="1220578.FPE01S_02_00880"/>
<proteinExistence type="predicted"/>
<dbReference type="AlphaFoldDB" id="A0A0E9MZN1"/>
<comment type="caution">
    <text evidence="1">The sequence shown here is derived from an EMBL/GenBank/DDBJ whole genome shotgun (WGS) entry which is preliminary data.</text>
</comment>
<reference evidence="1 2" key="1">
    <citation type="submission" date="2015-04" db="EMBL/GenBank/DDBJ databases">
        <title>Whole genome shotgun sequence of Flavihumibacter petaseus NBRC 106054.</title>
        <authorList>
            <person name="Miyazawa S."/>
            <person name="Hosoyama A."/>
            <person name="Hashimoto M."/>
            <person name="Noguchi M."/>
            <person name="Tsuchikane K."/>
            <person name="Ohji S."/>
            <person name="Yamazoe A."/>
            <person name="Ichikawa N."/>
            <person name="Kimura A."/>
            <person name="Fujita N."/>
        </authorList>
    </citation>
    <scope>NUCLEOTIDE SEQUENCE [LARGE SCALE GENOMIC DNA]</scope>
    <source>
        <strain evidence="1 2">NBRC 106054</strain>
    </source>
</reference>
<dbReference type="EMBL" id="BBWV01000002">
    <property type="protein sequence ID" value="GAO42983.1"/>
    <property type="molecule type" value="Genomic_DNA"/>
</dbReference>
<evidence type="ECO:0000313" key="1">
    <source>
        <dbReference type="EMBL" id="GAO42983.1"/>
    </source>
</evidence>
<name>A0A0E9MZN1_9BACT</name>
<organism evidence="1 2">
    <name type="scientific">Flavihumibacter petaseus NBRC 106054</name>
    <dbReference type="NCBI Taxonomy" id="1220578"/>
    <lineage>
        <taxon>Bacteria</taxon>
        <taxon>Pseudomonadati</taxon>
        <taxon>Bacteroidota</taxon>
        <taxon>Chitinophagia</taxon>
        <taxon>Chitinophagales</taxon>
        <taxon>Chitinophagaceae</taxon>
        <taxon>Flavihumibacter</taxon>
    </lineage>
</organism>
<evidence type="ECO:0000313" key="2">
    <source>
        <dbReference type="Proteomes" id="UP000033121"/>
    </source>
</evidence>
<protein>
    <submittedName>
        <fullName evidence="1">Uncharacterized protein</fullName>
    </submittedName>
</protein>